<evidence type="ECO:0000256" key="5">
    <source>
        <dbReference type="ARBA" id="ARBA00022989"/>
    </source>
</evidence>
<evidence type="ECO:0000256" key="1">
    <source>
        <dbReference type="ARBA" id="ARBA00004651"/>
    </source>
</evidence>
<keyword evidence="4" id="KW-0812">Transmembrane</keyword>
<evidence type="ECO:0000256" key="2">
    <source>
        <dbReference type="ARBA" id="ARBA00006228"/>
    </source>
</evidence>
<evidence type="ECO:0000313" key="8">
    <source>
        <dbReference type="Proteomes" id="UP001501352"/>
    </source>
</evidence>
<keyword evidence="6" id="KW-0472">Membrane</keyword>
<dbReference type="PANTHER" id="PTHR34584">
    <property type="entry name" value="NA(+)/H(+) ANTIPORTER SUBUNIT E1"/>
    <property type="match status" value="1"/>
</dbReference>
<comment type="subcellular location">
    <subcellularLocation>
        <location evidence="1">Cell membrane</location>
        <topology evidence="1">Multi-pass membrane protein</topology>
    </subcellularLocation>
</comment>
<dbReference type="PANTHER" id="PTHR34584:SF1">
    <property type="entry name" value="NA(+)_H(+) ANTIPORTER SUBUNIT E1"/>
    <property type="match status" value="1"/>
</dbReference>
<dbReference type="EMBL" id="BAAAGA010000006">
    <property type="protein sequence ID" value="GAA0627342.1"/>
    <property type="molecule type" value="Genomic_DNA"/>
</dbReference>
<dbReference type="NCBIfam" id="NF006520">
    <property type="entry name" value="PRK08965.1-4"/>
    <property type="match status" value="1"/>
</dbReference>
<keyword evidence="8" id="KW-1185">Reference proteome</keyword>
<dbReference type="RefSeq" id="WP_343794352.1">
    <property type="nucleotide sequence ID" value="NZ_BAAAGA010000006.1"/>
</dbReference>
<keyword evidence="5" id="KW-1133">Transmembrane helix</keyword>
<evidence type="ECO:0000256" key="3">
    <source>
        <dbReference type="ARBA" id="ARBA00022475"/>
    </source>
</evidence>
<keyword evidence="3" id="KW-1003">Cell membrane</keyword>
<name>A0ABP3S832_9CAUL</name>
<dbReference type="Pfam" id="PF01899">
    <property type="entry name" value="MNHE"/>
    <property type="match status" value="1"/>
</dbReference>
<dbReference type="PIRSF" id="PIRSF019239">
    <property type="entry name" value="MrpE"/>
    <property type="match status" value="1"/>
</dbReference>
<accession>A0ABP3S832</accession>
<evidence type="ECO:0000313" key="7">
    <source>
        <dbReference type="EMBL" id="GAA0627342.1"/>
    </source>
</evidence>
<sequence length="161" mass="17772">MRALLPHPLLSLGLFCASVLLSSSLAPPSLALGLLMALAAPQVMRAMRIDPIRVRAPGAILKLAGRVVVDVIRSNIAVAQILAGRRADRVSGFIHIPLDLKDRYALAVLAIIITSTPGTLWVEYDRARGRLLMHVLDLVDEETWVRTIKDRYESLLMEIFE</sequence>
<evidence type="ECO:0000256" key="4">
    <source>
        <dbReference type="ARBA" id="ARBA00022692"/>
    </source>
</evidence>
<organism evidence="7 8">
    <name type="scientific">Brevundimonas kwangchunensis</name>
    <dbReference type="NCBI Taxonomy" id="322163"/>
    <lineage>
        <taxon>Bacteria</taxon>
        <taxon>Pseudomonadati</taxon>
        <taxon>Pseudomonadota</taxon>
        <taxon>Alphaproteobacteria</taxon>
        <taxon>Caulobacterales</taxon>
        <taxon>Caulobacteraceae</taxon>
        <taxon>Brevundimonas</taxon>
    </lineage>
</organism>
<comment type="similarity">
    <text evidence="2">Belongs to the CPA3 antiporters (TC 2.A.63) subunit E family.</text>
</comment>
<protein>
    <submittedName>
        <fullName evidence="7">Na+/H+ antiporter subunit E</fullName>
    </submittedName>
</protein>
<evidence type="ECO:0000256" key="6">
    <source>
        <dbReference type="ARBA" id="ARBA00023136"/>
    </source>
</evidence>
<gene>
    <name evidence="7" type="ORF">GCM10009422_25380</name>
</gene>
<dbReference type="Proteomes" id="UP001501352">
    <property type="component" value="Unassembled WGS sequence"/>
</dbReference>
<dbReference type="InterPro" id="IPR002758">
    <property type="entry name" value="Cation_antiport_E"/>
</dbReference>
<proteinExistence type="inferred from homology"/>
<reference evidence="8" key="1">
    <citation type="journal article" date="2019" name="Int. J. Syst. Evol. Microbiol.">
        <title>The Global Catalogue of Microorganisms (GCM) 10K type strain sequencing project: providing services to taxonomists for standard genome sequencing and annotation.</title>
        <authorList>
            <consortium name="The Broad Institute Genomics Platform"/>
            <consortium name="The Broad Institute Genome Sequencing Center for Infectious Disease"/>
            <person name="Wu L."/>
            <person name="Ma J."/>
        </authorList>
    </citation>
    <scope>NUCLEOTIDE SEQUENCE [LARGE SCALE GENOMIC DNA]</scope>
    <source>
        <strain evidence="8">JCM 12928</strain>
    </source>
</reference>
<comment type="caution">
    <text evidence="7">The sequence shown here is derived from an EMBL/GenBank/DDBJ whole genome shotgun (WGS) entry which is preliminary data.</text>
</comment>